<comment type="function">
    <text evidence="6">Accessory subunit of the DNA polymerase alpha complex (also known as the alpha DNA polymerase-primase complex) which plays an essential role in the initiation of DNA synthesis.</text>
</comment>
<comment type="caution">
    <text evidence="10">The sequence shown here is derived from an EMBL/GenBank/DDBJ whole genome shotgun (WGS) entry which is preliminary data.</text>
</comment>
<keyword evidence="5 6" id="KW-0539">Nucleus</keyword>
<feature type="domain" description="DNA polymerase alpha subunit B OB" evidence="9">
    <location>
        <begin position="242"/>
        <end position="349"/>
    </location>
</feature>
<dbReference type="InterPro" id="IPR016722">
    <property type="entry name" value="DNA_pol_alpha_bsu"/>
</dbReference>
<dbReference type="AlphaFoldDB" id="A0A168CGR8"/>
<evidence type="ECO:0000256" key="4">
    <source>
        <dbReference type="ARBA" id="ARBA00022705"/>
    </source>
</evidence>
<feature type="compositionally biased region" description="Polar residues" evidence="7">
    <location>
        <begin position="155"/>
        <end position="167"/>
    </location>
</feature>
<dbReference type="FunFam" id="3.60.21.60:FF:000008">
    <property type="entry name" value="DNA polymerase alpha subunit B"/>
    <property type="match status" value="1"/>
</dbReference>
<accession>A0A168CGR8</accession>
<comment type="similarity">
    <text evidence="2 6">Belongs to the DNA polymerase alpha subunit B family.</text>
</comment>
<evidence type="ECO:0000256" key="1">
    <source>
        <dbReference type="ARBA" id="ARBA00004123"/>
    </source>
</evidence>
<evidence type="ECO:0000256" key="7">
    <source>
        <dbReference type="SAM" id="MobiDB-lite"/>
    </source>
</evidence>
<dbReference type="GO" id="GO:0005658">
    <property type="term" value="C:alpha DNA polymerase:primase complex"/>
    <property type="evidence" value="ECO:0007669"/>
    <property type="project" value="TreeGrafter"/>
</dbReference>
<dbReference type="STRING" id="1081109.A0A168CGR8"/>
<dbReference type="InterPro" id="IPR054300">
    <property type="entry name" value="OB_DPOA2"/>
</dbReference>
<dbReference type="PIRSF" id="PIRSF018300">
    <property type="entry name" value="DNA_pol_alph_2"/>
    <property type="match status" value="1"/>
</dbReference>
<protein>
    <recommendedName>
        <fullName evidence="3 6">DNA polymerase alpha subunit B</fullName>
    </recommendedName>
</protein>
<sequence length="684" mass="72799">MAESDIESRFSPNKALEPDIVYEIQSVLRLHNFSIDDLFFKWDAYCIKMDLDAQSALSLANIRNLKQSIQEDLEKAHRPAQVRNERRVAATPKSGSGVVGVGGGDVFGMLDGLVPSTPAAGAAGGKLMNRGVRSGGGGGGGSSKRKTDALKGANGAQNHNGHSSPASGTKMKDQLRAMNGSTAISFADRVNAGDVVEILNAHLAAAERPAAPFPEPRIKLTAASDQKKMGYKPLAMKLSEASEVLDDRIDDFVTAVQDYHKLEDSAFGSAASQSTSEVVAVGRIASDSMEGKLNTASLVLETSRRTGMGLRVPLKIDHMASWSFFPGQIVALRGSNATGNEFVVKEVLEIPLLPSAASAPAALRAHREKLLGGPDAMADSDAAPAPLAMLFAAGPYTADDNLDYEPLHALCAQAADTHADALILAGPFVDVDHPLIATGDFDLPDEAASQDPDTATMATVFKYLFSPALNRTCAANPHLTVILVPSVRDVINKHVSWPQDIIPRKDLGLHKSVRIVSNPMILSMNETVVALSSQDVLVELRNEELSRAAAPAAGGGGGDLMGRLCRHLVEQRHFFPLFPPTDRGKLPKTGTEEGVATGAVVDLSYLKLGEMVNVRPDVMLVPSALPPFAKVIESVLAINPGSLSKRRGAGTYARMTLHPPIIEEGSDLVSHRLFDRARVEIVRI</sequence>
<evidence type="ECO:0000259" key="8">
    <source>
        <dbReference type="Pfam" id="PF04042"/>
    </source>
</evidence>
<keyword evidence="4 6" id="KW-0235">DNA replication</keyword>
<dbReference type="EMBL" id="AZGY01000007">
    <property type="protein sequence ID" value="KZZ96578.1"/>
    <property type="molecule type" value="Genomic_DNA"/>
</dbReference>
<dbReference type="OrthoDB" id="336885at2759"/>
<evidence type="ECO:0000256" key="6">
    <source>
        <dbReference type="PIRNR" id="PIRNR018300"/>
    </source>
</evidence>
<evidence type="ECO:0000256" key="2">
    <source>
        <dbReference type="ARBA" id="ARBA00007299"/>
    </source>
</evidence>
<proteinExistence type="inferred from homology"/>
<name>A0A168CGR8_9HYPO</name>
<evidence type="ECO:0000256" key="3">
    <source>
        <dbReference type="ARBA" id="ARBA00018596"/>
    </source>
</evidence>
<evidence type="ECO:0000313" key="11">
    <source>
        <dbReference type="Proteomes" id="UP000078544"/>
    </source>
</evidence>
<dbReference type="Proteomes" id="UP000078544">
    <property type="component" value="Unassembled WGS sequence"/>
</dbReference>
<organism evidence="10 11">
    <name type="scientific">Moelleriella libera RCEF 2490</name>
    <dbReference type="NCBI Taxonomy" id="1081109"/>
    <lineage>
        <taxon>Eukaryota</taxon>
        <taxon>Fungi</taxon>
        <taxon>Dikarya</taxon>
        <taxon>Ascomycota</taxon>
        <taxon>Pezizomycotina</taxon>
        <taxon>Sordariomycetes</taxon>
        <taxon>Hypocreomycetidae</taxon>
        <taxon>Hypocreales</taxon>
        <taxon>Clavicipitaceae</taxon>
        <taxon>Moelleriella</taxon>
    </lineage>
</organism>
<dbReference type="Pfam" id="PF22062">
    <property type="entry name" value="OB_DPOA2"/>
    <property type="match status" value="1"/>
</dbReference>
<dbReference type="PANTHER" id="PTHR23061">
    <property type="entry name" value="DNA POLYMERASE 2 ALPHA 70 KDA SUBUNIT"/>
    <property type="match status" value="1"/>
</dbReference>
<evidence type="ECO:0000256" key="5">
    <source>
        <dbReference type="ARBA" id="ARBA00023242"/>
    </source>
</evidence>
<feature type="compositionally biased region" description="Gly residues" evidence="7">
    <location>
        <begin position="133"/>
        <end position="142"/>
    </location>
</feature>
<reference evidence="10 11" key="1">
    <citation type="journal article" date="2016" name="Genome Biol. Evol.">
        <title>Divergent and convergent evolution of fungal pathogenicity.</title>
        <authorList>
            <person name="Shang Y."/>
            <person name="Xiao G."/>
            <person name="Zheng P."/>
            <person name="Cen K."/>
            <person name="Zhan S."/>
            <person name="Wang C."/>
        </authorList>
    </citation>
    <scope>NUCLEOTIDE SEQUENCE [LARGE SCALE GENOMIC DNA]</scope>
    <source>
        <strain evidence="10 11">RCEF 2490</strain>
    </source>
</reference>
<dbReference type="GO" id="GO:0003677">
    <property type="term" value="F:DNA binding"/>
    <property type="evidence" value="ECO:0007669"/>
    <property type="project" value="InterPro"/>
</dbReference>
<dbReference type="FunFam" id="3.60.21.60:FF:000005">
    <property type="entry name" value="DNA polymerase alpha subunit B"/>
    <property type="match status" value="1"/>
</dbReference>
<feature type="domain" description="DNA polymerase alpha/delta/epsilon subunit B" evidence="8">
    <location>
        <begin position="390"/>
        <end position="630"/>
    </location>
</feature>
<feature type="region of interest" description="Disordered" evidence="7">
    <location>
        <begin position="122"/>
        <end position="170"/>
    </location>
</feature>
<gene>
    <name evidence="10" type="ORF">AAL_03807</name>
</gene>
<dbReference type="PANTHER" id="PTHR23061:SF12">
    <property type="entry name" value="DNA POLYMERASE ALPHA SUBUNIT B"/>
    <property type="match status" value="1"/>
</dbReference>
<keyword evidence="11" id="KW-1185">Reference proteome</keyword>
<evidence type="ECO:0000259" key="9">
    <source>
        <dbReference type="Pfam" id="PF22062"/>
    </source>
</evidence>
<dbReference type="Gene3D" id="3.60.21.60">
    <property type="match status" value="2"/>
</dbReference>
<dbReference type="InterPro" id="IPR007185">
    <property type="entry name" value="DNA_pol_a/d/e_bsu"/>
</dbReference>
<dbReference type="Pfam" id="PF04042">
    <property type="entry name" value="DNA_pol_E_B"/>
    <property type="match status" value="1"/>
</dbReference>
<comment type="subcellular location">
    <subcellularLocation>
        <location evidence="1 6">Nucleus</location>
    </subcellularLocation>
</comment>
<evidence type="ECO:0000313" key="10">
    <source>
        <dbReference type="EMBL" id="KZZ96578.1"/>
    </source>
</evidence>
<dbReference type="GO" id="GO:0006270">
    <property type="term" value="P:DNA replication initiation"/>
    <property type="evidence" value="ECO:0007669"/>
    <property type="project" value="TreeGrafter"/>
</dbReference>